<feature type="domain" description="C2H2-type" evidence="1">
    <location>
        <begin position="178"/>
        <end position="200"/>
    </location>
</feature>
<dbReference type="SMART" id="SM00451">
    <property type="entry name" value="ZnF_U1"/>
    <property type="match status" value="1"/>
</dbReference>
<name>A0A8S9ZH15_9BILA</name>
<sequence length="235" mass="27277">MEQQNINLIKQIKSIPTELLVDILKTSTISLNDLNICKRKYELTIEMELKQLKKYWHKFAQNILTSSGVIYFFVGKNFKRMLKFIMEGPKEPNVEEVSSGEQITEFLDLLSQKDAKTLLTRILLNMEKQSETNSKIINLLTKSNEDNSALVHDLRLFINKEPIRKVRLPRTPTKDTTCLDCDRTFSSPGSLSTHLLTEKHKRNLEKQQKVTDIGDGGLGARLIQFWKVWKRKNQN</sequence>
<evidence type="ECO:0000313" key="3">
    <source>
        <dbReference type="Proteomes" id="UP000605970"/>
    </source>
</evidence>
<evidence type="ECO:0000313" key="2">
    <source>
        <dbReference type="EMBL" id="KAF7632612.1"/>
    </source>
</evidence>
<dbReference type="GO" id="GO:0008270">
    <property type="term" value="F:zinc ion binding"/>
    <property type="evidence" value="ECO:0007669"/>
    <property type="project" value="InterPro"/>
</dbReference>
<comment type="caution">
    <text evidence="2">The sequence shown here is derived from an EMBL/GenBank/DDBJ whole genome shotgun (WGS) entry which is preliminary data.</text>
</comment>
<dbReference type="InterPro" id="IPR003604">
    <property type="entry name" value="Matrin/U1-like-C_Znf_C2H2"/>
</dbReference>
<dbReference type="PROSITE" id="PS00028">
    <property type="entry name" value="ZINC_FINGER_C2H2_1"/>
    <property type="match status" value="1"/>
</dbReference>
<evidence type="ECO:0000259" key="1">
    <source>
        <dbReference type="PROSITE" id="PS00028"/>
    </source>
</evidence>
<dbReference type="InterPro" id="IPR036236">
    <property type="entry name" value="Znf_C2H2_sf"/>
</dbReference>
<reference evidence="2" key="1">
    <citation type="journal article" date="2020" name="Ecol. Evol.">
        <title>Genome structure and content of the rice root-knot nematode (Meloidogyne graminicola).</title>
        <authorList>
            <person name="Phan N.T."/>
            <person name="Danchin E.G.J."/>
            <person name="Klopp C."/>
            <person name="Perfus-Barbeoch L."/>
            <person name="Kozlowski D.K."/>
            <person name="Koutsovoulos G.D."/>
            <person name="Lopez-Roques C."/>
            <person name="Bouchez O."/>
            <person name="Zahm M."/>
            <person name="Besnard G."/>
            <person name="Bellafiore S."/>
        </authorList>
    </citation>
    <scope>NUCLEOTIDE SEQUENCE</scope>
    <source>
        <strain evidence="2">VN-18</strain>
    </source>
</reference>
<organism evidence="2 3">
    <name type="scientific">Meloidogyne graminicola</name>
    <dbReference type="NCBI Taxonomy" id="189291"/>
    <lineage>
        <taxon>Eukaryota</taxon>
        <taxon>Metazoa</taxon>
        <taxon>Ecdysozoa</taxon>
        <taxon>Nematoda</taxon>
        <taxon>Chromadorea</taxon>
        <taxon>Rhabditida</taxon>
        <taxon>Tylenchina</taxon>
        <taxon>Tylenchomorpha</taxon>
        <taxon>Tylenchoidea</taxon>
        <taxon>Meloidogynidae</taxon>
        <taxon>Meloidogyninae</taxon>
        <taxon>Meloidogyne</taxon>
    </lineage>
</organism>
<dbReference type="InterPro" id="IPR013087">
    <property type="entry name" value="Znf_C2H2_type"/>
</dbReference>
<dbReference type="GO" id="GO:0003676">
    <property type="term" value="F:nucleic acid binding"/>
    <property type="evidence" value="ECO:0007669"/>
    <property type="project" value="InterPro"/>
</dbReference>
<proteinExistence type="predicted"/>
<keyword evidence="3" id="KW-1185">Reference proteome</keyword>
<dbReference type="SUPFAM" id="SSF57667">
    <property type="entry name" value="beta-beta-alpha zinc fingers"/>
    <property type="match status" value="1"/>
</dbReference>
<gene>
    <name evidence="2" type="ORF">Mgra_00007988</name>
</gene>
<accession>A0A8S9ZH15</accession>
<dbReference type="EMBL" id="JABEBT010000098">
    <property type="protein sequence ID" value="KAF7632612.1"/>
    <property type="molecule type" value="Genomic_DNA"/>
</dbReference>
<dbReference type="AlphaFoldDB" id="A0A8S9ZH15"/>
<protein>
    <recommendedName>
        <fullName evidence="1">C2H2-type domain-containing protein</fullName>
    </recommendedName>
</protein>
<dbReference type="Proteomes" id="UP000605970">
    <property type="component" value="Unassembled WGS sequence"/>
</dbReference>
<dbReference type="OrthoDB" id="5907187at2759"/>
<dbReference type="Gene3D" id="3.30.160.60">
    <property type="entry name" value="Classic Zinc Finger"/>
    <property type="match status" value="1"/>
</dbReference>